<evidence type="ECO:0000313" key="2">
    <source>
        <dbReference type="EMBL" id="PSN69087.1"/>
    </source>
</evidence>
<evidence type="ECO:0000256" key="1">
    <source>
        <dbReference type="SAM" id="MobiDB-lite"/>
    </source>
</evidence>
<feature type="region of interest" description="Disordered" evidence="1">
    <location>
        <begin position="1"/>
        <end position="26"/>
    </location>
</feature>
<dbReference type="AlphaFoldDB" id="A0A2T2NUI9"/>
<feature type="region of interest" description="Disordered" evidence="1">
    <location>
        <begin position="81"/>
        <end position="103"/>
    </location>
</feature>
<reference evidence="2 3" key="1">
    <citation type="journal article" date="2018" name="Front. Microbiol.">
        <title>Genome-Wide Analysis of Corynespora cassiicola Leaf Fall Disease Putative Effectors.</title>
        <authorList>
            <person name="Lopez D."/>
            <person name="Ribeiro S."/>
            <person name="Label P."/>
            <person name="Fumanal B."/>
            <person name="Venisse J.S."/>
            <person name="Kohler A."/>
            <person name="de Oliveira R.R."/>
            <person name="Labutti K."/>
            <person name="Lipzen A."/>
            <person name="Lail K."/>
            <person name="Bauer D."/>
            <person name="Ohm R.A."/>
            <person name="Barry K.W."/>
            <person name="Spatafora J."/>
            <person name="Grigoriev I.V."/>
            <person name="Martin F.M."/>
            <person name="Pujade-Renaud V."/>
        </authorList>
    </citation>
    <scope>NUCLEOTIDE SEQUENCE [LARGE SCALE GENOMIC DNA]</scope>
    <source>
        <strain evidence="2 3">Philippines</strain>
    </source>
</reference>
<proteinExistence type="predicted"/>
<feature type="region of interest" description="Disordered" evidence="1">
    <location>
        <begin position="275"/>
        <end position="380"/>
    </location>
</feature>
<accession>A0A2T2NUI9</accession>
<gene>
    <name evidence="2" type="ORF">BS50DRAFT_663912</name>
</gene>
<feature type="compositionally biased region" description="Low complexity" evidence="1">
    <location>
        <begin position="359"/>
        <end position="379"/>
    </location>
</feature>
<sequence>MGRPHSRQFGEPSQTAAEGTCDGRAASPPAVVWSASTCVSRLGAVAEAIHGARRAADPAAGLRAAMASLVAGGLLAVEGHPCGAERATPQPDSPTSPPPFASSRAYSLQPTAYSLQPTAYSLQPPEPVPTPYVRTLCPLPLPRLSPASCVLRLRPALQSSCLPDVATVPRCAAYHGPVAPSTASTTMIPPHIRPPPVMCRRTTSPASIAPIAPIAPSHTCQISTAPFRPPSFGMTAPPCHSPARPCHTRPAAQLNFDTDRFGVLDAHQAFPHPPPLSAPLWIGAPGSSSRPSPTRDVGTRDAGQARGDTEPSPPTSSPRPRRRGRRRPRFEPPSPSALEAPQPAKWPRDAGAGCPPAWPASSQQPEASSSSTAAASWLPWPKPKPRPLFALIAAICLPSPRGEACSHPRSPRCDASPPLAPRPPVAALCLAALRVSCCK</sequence>
<dbReference type="STRING" id="1448308.A0A2T2NUI9"/>
<feature type="compositionally biased region" description="Pro residues" evidence="1">
    <location>
        <begin position="91"/>
        <end position="100"/>
    </location>
</feature>
<keyword evidence="3" id="KW-1185">Reference proteome</keyword>
<evidence type="ECO:0000313" key="3">
    <source>
        <dbReference type="Proteomes" id="UP000240883"/>
    </source>
</evidence>
<protein>
    <submittedName>
        <fullName evidence="2">Uncharacterized protein</fullName>
    </submittedName>
</protein>
<dbReference type="EMBL" id="KZ678133">
    <property type="protein sequence ID" value="PSN69087.1"/>
    <property type="molecule type" value="Genomic_DNA"/>
</dbReference>
<dbReference type="OrthoDB" id="5430139at2759"/>
<name>A0A2T2NUI9_CORCC</name>
<feature type="compositionally biased region" description="Basic residues" evidence="1">
    <location>
        <begin position="319"/>
        <end position="328"/>
    </location>
</feature>
<organism evidence="2 3">
    <name type="scientific">Corynespora cassiicola Philippines</name>
    <dbReference type="NCBI Taxonomy" id="1448308"/>
    <lineage>
        <taxon>Eukaryota</taxon>
        <taxon>Fungi</taxon>
        <taxon>Dikarya</taxon>
        <taxon>Ascomycota</taxon>
        <taxon>Pezizomycotina</taxon>
        <taxon>Dothideomycetes</taxon>
        <taxon>Pleosporomycetidae</taxon>
        <taxon>Pleosporales</taxon>
        <taxon>Corynesporascaceae</taxon>
        <taxon>Corynespora</taxon>
    </lineage>
</organism>
<dbReference type="Proteomes" id="UP000240883">
    <property type="component" value="Unassembled WGS sequence"/>
</dbReference>